<accession>A0A427XZ25</accession>
<keyword evidence="4" id="KW-1185">Reference proteome</keyword>
<dbReference type="PROSITE" id="PS51397">
    <property type="entry name" value="WLM"/>
    <property type="match status" value="1"/>
</dbReference>
<proteinExistence type="predicted"/>
<feature type="region of interest" description="Disordered" evidence="1">
    <location>
        <begin position="315"/>
        <end position="373"/>
    </location>
</feature>
<organism evidence="3 4">
    <name type="scientific">Apiotrichum porosum</name>
    <dbReference type="NCBI Taxonomy" id="105984"/>
    <lineage>
        <taxon>Eukaryota</taxon>
        <taxon>Fungi</taxon>
        <taxon>Dikarya</taxon>
        <taxon>Basidiomycota</taxon>
        <taxon>Agaricomycotina</taxon>
        <taxon>Tremellomycetes</taxon>
        <taxon>Trichosporonales</taxon>
        <taxon>Trichosporonaceae</taxon>
        <taxon>Apiotrichum</taxon>
    </lineage>
</organism>
<dbReference type="GO" id="GO:0008237">
    <property type="term" value="F:metallopeptidase activity"/>
    <property type="evidence" value="ECO:0007669"/>
    <property type="project" value="TreeGrafter"/>
</dbReference>
<feature type="compositionally biased region" description="Acidic residues" evidence="1">
    <location>
        <begin position="337"/>
        <end position="351"/>
    </location>
</feature>
<protein>
    <recommendedName>
        <fullName evidence="2">WLM domain-containing protein</fullName>
    </recommendedName>
</protein>
<evidence type="ECO:0000259" key="2">
    <source>
        <dbReference type="PROSITE" id="PS51397"/>
    </source>
</evidence>
<dbReference type="AlphaFoldDB" id="A0A427XZ25"/>
<feature type="region of interest" description="Disordered" evidence="1">
    <location>
        <begin position="439"/>
        <end position="527"/>
    </location>
</feature>
<feature type="compositionally biased region" description="Low complexity" evidence="1">
    <location>
        <begin position="454"/>
        <end position="474"/>
    </location>
</feature>
<feature type="compositionally biased region" description="Basic and acidic residues" evidence="1">
    <location>
        <begin position="198"/>
        <end position="211"/>
    </location>
</feature>
<dbReference type="InterPro" id="IPR053000">
    <property type="entry name" value="WSS1-like_metalloprotease"/>
</dbReference>
<dbReference type="GeneID" id="39590190"/>
<feature type="domain" description="WLM" evidence="2">
    <location>
        <begin position="10"/>
        <end position="192"/>
    </location>
</feature>
<feature type="compositionally biased region" description="Low complexity" evidence="1">
    <location>
        <begin position="493"/>
        <end position="516"/>
    </location>
</feature>
<evidence type="ECO:0000313" key="3">
    <source>
        <dbReference type="EMBL" id="RSH84144.1"/>
    </source>
</evidence>
<dbReference type="InterPro" id="IPR013536">
    <property type="entry name" value="WLM_dom"/>
</dbReference>
<dbReference type="EMBL" id="RSCE01000003">
    <property type="protein sequence ID" value="RSH84144.1"/>
    <property type="molecule type" value="Genomic_DNA"/>
</dbReference>
<name>A0A427XZ25_9TREE</name>
<reference evidence="3 4" key="1">
    <citation type="submission" date="2018-11" db="EMBL/GenBank/DDBJ databases">
        <title>Genome sequence of Apiotrichum porosum DSM 27194.</title>
        <authorList>
            <person name="Aliyu H."/>
            <person name="Gorte O."/>
            <person name="Ochsenreither K."/>
        </authorList>
    </citation>
    <scope>NUCLEOTIDE SEQUENCE [LARGE SCALE GENOMIC DNA]</scope>
    <source>
        <strain evidence="3 4">DSM 27194</strain>
    </source>
</reference>
<dbReference type="Gene3D" id="3.30.2010.10">
    <property type="entry name" value="Metalloproteases ('zincins'), catalytic domain"/>
    <property type="match status" value="1"/>
</dbReference>
<dbReference type="OrthoDB" id="447842at2759"/>
<evidence type="ECO:0000313" key="4">
    <source>
        <dbReference type="Proteomes" id="UP000279236"/>
    </source>
</evidence>
<dbReference type="RefSeq" id="XP_028477592.1">
    <property type="nucleotide sequence ID" value="XM_028621140.1"/>
</dbReference>
<dbReference type="GO" id="GO:0006281">
    <property type="term" value="P:DNA repair"/>
    <property type="evidence" value="ECO:0007669"/>
    <property type="project" value="TreeGrafter"/>
</dbReference>
<feature type="region of interest" description="Disordered" evidence="1">
    <location>
        <begin position="178"/>
        <end position="230"/>
    </location>
</feature>
<dbReference type="Proteomes" id="UP000279236">
    <property type="component" value="Unassembled WGS sequence"/>
</dbReference>
<sequence>MQRPGNKINTRDADPNHFITFIRVLDKFRDKDVAESILKAVAAQTKPIFQHRYMQCITLEEAKHNNVWVGLNTNHGQRIQLVLRRPNGSFYPLPFIMSVMCHEMAHITHMNHRKDFQELNAAIKKDVAQLQSKGYYGDGFWSNGKRLGDSVPMGSDGLDRTSLPEHVCGVSAYDDARSGRRVHASSASSRAPGLVKGEASHRSGRQTDYRRKAGRRVNTDMGESSGRLDGRRDITKEDREKRAKWVAQEKKHLMRTGMSDKKAQARAAEMFDDDNPWYKEGSTFGKRAKSKTASDQRAAAFERLLGLNKVKDEVKDEAEDVDYESEEGGDRQHDVNDSEVDELDSSDDDNAEVQIKYEPVDDGEDISMDERRRELEVDDAALRDEWNTFLATTTPLSSGSSSPTKRHPGLGNWNTFIAGLQNNSKRKLDEVELAEAGIFTVEDSPSPPPPQKRATPTAGTSSKATKTTTKATAPKPRPHFGASMVGQERNRNLGLATSSSSTGSSSRVLGSGPSMSRGGGGGGSVSKANAAAAVAPVSRGVSLIDTNAGGGSNMNGGSSKFWTCGRCTYAENHTDRGRCEMCEAHPDGTE</sequence>
<evidence type="ECO:0000256" key="1">
    <source>
        <dbReference type="SAM" id="MobiDB-lite"/>
    </source>
</evidence>
<comment type="caution">
    <text evidence="3">The sequence shown here is derived from an EMBL/GenBank/DDBJ whole genome shotgun (WGS) entry which is preliminary data.</text>
</comment>
<dbReference type="PANTHER" id="PTHR46622:SF1">
    <property type="entry name" value="DNA-DEPENDENT METALLOPROTEASE WSS1"/>
    <property type="match status" value="1"/>
</dbReference>
<dbReference type="PANTHER" id="PTHR46622">
    <property type="entry name" value="DNA-DEPENDENT METALLOPROTEASE WSS1"/>
    <property type="match status" value="1"/>
</dbReference>
<gene>
    <name evidence="3" type="ORF">EHS24_005647</name>
</gene>
<dbReference type="GO" id="GO:0005634">
    <property type="term" value="C:nucleus"/>
    <property type="evidence" value="ECO:0007669"/>
    <property type="project" value="TreeGrafter"/>
</dbReference>
<dbReference type="STRING" id="105984.A0A427XZ25"/>
<dbReference type="Pfam" id="PF08325">
    <property type="entry name" value="WLM"/>
    <property type="match status" value="1"/>
</dbReference>
<feature type="compositionally biased region" description="Acidic residues" evidence="1">
    <location>
        <begin position="315"/>
        <end position="327"/>
    </location>
</feature>
<feature type="region of interest" description="Disordered" evidence="1">
    <location>
        <begin position="274"/>
        <end position="293"/>
    </location>
</feature>